<dbReference type="GO" id="GO:0005829">
    <property type="term" value="C:cytosol"/>
    <property type="evidence" value="ECO:0007669"/>
    <property type="project" value="TreeGrafter"/>
</dbReference>
<dbReference type="PANTHER" id="PTHR30231">
    <property type="entry name" value="DNA POLYMERASE III SUBUNIT EPSILON"/>
    <property type="match status" value="1"/>
</dbReference>
<dbReference type="GO" id="GO:0045004">
    <property type="term" value="P:DNA replication proofreading"/>
    <property type="evidence" value="ECO:0007669"/>
    <property type="project" value="TreeGrafter"/>
</dbReference>
<comment type="subunit">
    <text evidence="2">DNA polymerase III contains a core (composed of alpha, epsilon and theta chains) that associates with a tau subunit. This core dimerizes to form the POLIII' complex. PolIII' associates with the gamma complex (composed of gamma, delta, delta', psi and chi chains) and with the beta chain to form the complete DNA polymerase III complex.</text>
</comment>
<dbReference type="Proteomes" id="UP000198598">
    <property type="component" value="Unassembled WGS sequence"/>
</dbReference>
<accession>A0A1I1WUU2</accession>
<dbReference type="GO" id="GO:0008408">
    <property type="term" value="F:3'-5' exonuclease activity"/>
    <property type="evidence" value="ECO:0007669"/>
    <property type="project" value="TreeGrafter"/>
</dbReference>
<dbReference type="InterPro" id="IPR012337">
    <property type="entry name" value="RNaseH-like_sf"/>
</dbReference>
<dbReference type="PANTHER" id="PTHR30231:SF41">
    <property type="entry name" value="DNA POLYMERASE III SUBUNIT EPSILON"/>
    <property type="match status" value="1"/>
</dbReference>
<gene>
    <name evidence="4" type="ORF">SAMN05216167_10956</name>
</gene>
<dbReference type="Gene3D" id="3.30.420.10">
    <property type="entry name" value="Ribonuclease H-like superfamily/Ribonuclease H"/>
    <property type="match status" value="1"/>
</dbReference>
<dbReference type="InterPro" id="IPR006054">
    <property type="entry name" value="DnaQ"/>
</dbReference>
<dbReference type="Pfam" id="PF00929">
    <property type="entry name" value="RNase_T"/>
    <property type="match status" value="1"/>
</dbReference>
<proteinExistence type="predicted"/>
<sequence>MYCIVDVETTGGVKGPTRLTEIAIFRHDGQQVVDSFHSLLNPGCPIPPFIRHLTGISDEMVQDAPTFADVAADVINITQDAIFVAHNVGFDFSFIQKELNWLGHDYFRRTLCTVRTSRKLIPGHPSYSLGKLCRSLGIPLNGRHRAQGDAAATVLLFEMLLRHDSQGLIPHITPQNKQAH</sequence>
<dbReference type="InterPro" id="IPR036397">
    <property type="entry name" value="RNaseH_sf"/>
</dbReference>
<dbReference type="GO" id="GO:0003887">
    <property type="term" value="F:DNA-directed DNA polymerase activity"/>
    <property type="evidence" value="ECO:0007669"/>
    <property type="project" value="InterPro"/>
</dbReference>
<dbReference type="RefSeq" id="WP_093829877.1">
    <property type="nucleotide sequence ID" value="NZ_FOLQ01000009.1"/>
</dbReference>
<dbReference type="NCBIfam" id="TIGR00573">
    <property type="entry name" value="dnaq"/>
    <property type="match status" value="1"/>
</dbReference>
<keyword evidence="5" id="KW-1185">Reference proteome</keyword>
<dbReference type="InterPro" id="IPR013520">
    <property type="entry name" value="Ribonucl_H"/>
</dbReference>
<reference evidence="4 5" key="1">
    <citation type="submission" date="2016-10" db="EMBL/GenBank/DDBJ databases">
        <authorList>
            <person name="de Groot N.N."/>
        </authorList>
    </citation>
    <scope>NUCLEOTIDE SEQUENCE [LARGE SCALE GENOMIC DNA]</scope>
    <source>
        <strain evidence="4 5">DSM 26130</strain>
    </source>
</reference>
<evidence type="ECO:0000259" key="3">
    <source>
        <dbReference type="SMART" id="SM00479"/>
    </source>
</evidence>
<feature type="domain" description="Exonuclease" evidence="3">
    <location>
        <begin position="1"/>
        <end position="166"/>
    </location>
</feature>
<dbReference type="STRING" id="662367.SAMN05216167_10956"/>
<dbReference type="GO" id="GO:0003677">
    <property type="term" value="F:DNA binding"/>
    <property type="evidence" value="ECO:0007669"/>
    <property type="project" value="InterPro"/>
</dbReference>
<dbReference type="EMBL" id="FOLQ01000009">
    <property type="protein sequence ID" value="SFD98128.1"/>
    <property type="molecule type" value="Genomic_DNA"/>
</dbReference>
<comment type="function">
    <text evidence="1">DNA polymerase III is a complex, multichain enzyme responsible for most of the replicative synthesis in bacteria. The epsilon subunit contain the editing function and is a proofreading 3'-5' exonuclease.</text>
</comment>
<dbReference type="FunFam" id="3.30.420.10:FF:000045">
    <property type="entry name" value="3'-5' exonuclease DinG"/>
    <property type="match status" value="1"/>
</dbReference>
<protein>
    <submittedName>
        <fullName evidence="4">DNA polymerase-3 subunit epsilon</fullName>
    </submittedName>
</protein>
<name>A0A1I1WUU2_9BACT</name>
<dbReference type="SMART" id="SM00479">
    <property type="entry name" value="EXOIII"/>
    <property type="match status" value="1"/>
</dbReference>
<evidence type="ECO:0000256" key="2">
    <source>
        <dbReference type="ARBA" id="ARBA00026073"/>
    </source>
</evidence>
<evidence type="ECO:0000256" key="1">
    <source>
        <dbReference type="ARBA" id="ARBA00025483"/>
    </source>
</evidence>
<evidence type="ECO:0000313" key="4">
    <source>
        <dbReference type="EMBL" id="SFD98128.1"/>
    </source>
</evidence>
<dbReference type="OrthoDB" id="9803913at2"/>
<evidence type="ECO:0000313" key="5">
    <source>
        <dbReference type="Proteomes" id="UP000198598"/>
    </source>
</evidence>
<organism evidence="4 5">
    <name type="scientific">Spirosoma endophyticum</name>
    <dbReference type="NCBI Taxonomy" id="662367"/>
    <lineage>
        <taxon>Bacteria</taxon>
        <taxon>Pseudomonadati</taxon>
        <taxon>Bacteroidota</taxon>
        <taxon>Cytophagia</taxon>
        <taxon>Cytophagales</taxon>
        <taxon>Cytophagaceae</taxon>
        <taxon>Spirosoma</taxon>
    </lineage>
</organism>
<dbReference type="CDD" id="cd06127">
    <property type="entry name" value="DEDDh"/>
    <property type="match status" value="1"/>
</dbReference>
<dbReference type="SUPFAM" id="SSF53098">
    <property type="entry name" value="Ribonuclease H-like"/>
    <property type="match status" value="1"/>
</dbReference>
<dbReference type="AlphaFoldDB" id="A0A1I1WUU2"/>